<dbReference type="STRING" id="1423804.FD14_GL002755"/>
<evidence type="ECO:0000313" key="4">
    <source>
        <dbReference type="Proteomes" id="UP000051442"/>
    </source>
</evidence>
<dbReference type="Pfam" id="PF04914">
    <property type="entry name" value="DltD"/>
    <property type="match status" value="1"/>
</dbReference>
<dbReference type="RefSeq" id="WP_054733940.1">
    <property type="nucleotide sequence ID" value="NZ_AYZM01000177.1"/>
</dbReference>
<dbReference type="UniPathway" id="UPA00556"/>
<keyword evidence="2" id="KW-0812">Transmembrane</keyword>
<dbReference type="OrthoDB" id="1700484at2"/>
<dbReference type="PANTHER" id="PTHR40039">
    <property type="entry name" value="PROTEIN DLTD"/>
    <property type="match status" value="1"/>
</dbReference>
<dbReference type="NCBIfam" id="TIGR04092">
    <property type="entry name" value="LTA_DltD"/>
    <property type="match status" value="1"/>
</dbReference>
<keyword evidence="4" id="KW-1185">Reference proteome</keyword>
<organism evidence="3 4">
    <name type="scientific">Secundilactobacillus similis DSM 23365 = JCM 2765</name>
    <dbReference type="NCBI Taxonomy" id="1423804"/>
    <lineage>
        <taxon>Bacteria</taxon>
        <taxon>Bacillati</taxon>
        <taxon>Bacillota</taxon>
        <taxon>Bacilli</taxon>
        <taxon>Lactobacillales</taxon>
        <taxon>Lactobacillaceae</taxon>
        <taxon>Secundilactobacillus</taxon>
    </lineage>
</organism>
<name>A0A0R2EUK6_9LACO</name>
<comment type="caution">
    <text evidence="3">The sequence shown here is derived from an EMBL/GenBank/DDBJ whole genome shotgun (WGS) entry which is preliminary data.</text>
</comment>
<evidence type="ECO:0000313" key="3">
    <source>
        <dbReference type="EMBL" id="KRN15949.1"/>
    </source>
</evidence>
<keyword evidence="1" id="KW-1003">Cell membrane</keyword>
<accession>A0A0R2EUK6</accession>
<dbReference type="SUPFAM" id="SSF52266">
    <property type="entry name" value="SGNH hydrolase"/>
    <property type="match status" value="1"/>
</dbReference>
<dbReference type="AlphaFoldDB" id="A0A0R2EUK6"/>
<dbReference type="PANTHER" id="PTHR40039:SF1">
    <property type="entry name" value="PROTEIN DLTD"/>
    <property type="match status" value="1"/>
</dbReference>
<dbReference type="EMBL" id="AYZM01000177">
    <property type="protein sequence ID" value="KRN15949.1"/>
    <property type="molecule type" value="Genomic_DNA"/>
</dbReference>
<protein>
    <recommendedName>
        <fullName evidence="1">Protein DltD</fullName>
    </recommendedName>
</protein>
<dbReference type="GO" id="GO:0070395">
    <property type="term" value="P:lipoteichoic acid biosynthetic process"/>
    <property type="evidence" value="ECO:0007669"/>
    <property type="project" value="UniProtKB-UniRule"/>
</dbReference>
<keyword evidence="1 2" id="KW-0472">Membrane</keyword>
<dbReference type="InterPro" id="IPR006998">
    <property type="entry name" value="DltD"/>
</dbReference>
<gene>
    <name evidence="3" type="ORF">FD14_GL002755</name>
</gene>
<reference evidence="3 4" key="1">
    <citation type="journal article" date="2015" name="Genome Announc.">
        <title>Expanding the biotechnology potential of lactobacilli through comparative genomics of 213 strains and associated genera.</title>
        <authorList>
            <person name="Sun Z."/>
            <person name="Harris H.M."/>
            <person name="McCann A."/>
            <person name="Guo C."/>
            <person name="Argimon S."/>
            <person name="Zhang W."/>
            <person name="Yang X."/>
            <person name="Jeffery I.B."/>
            <person name="Cooney J.C."/>
            <person name="Kagawa T.F."/>
            <person name="Liu W."/>
            <person name="Song Y."/>
            <person name="Salvetti E."/>
            <person name="Wrobel A."/>
            <person name="Rasinkangas P."/>
            <person name="Parkhill J."/>
            <person name="Rea M.C."/>
            <person name="O'Sullivan O."/>
            <person name="Ritari J."/>
            <person name="Douillard F.P."/>
            <person name="Paul Ross R."/>
            <person name="Yang R."/>
            <person name="Briner A.E."/>
            <person name="Felis G.E."/>
            <person name="de Vos W.M."/>
            <person name="Barrangou R."/>
            <person name="Klaenhammer T.R."/>
            <person name="Caufield P.W."/>
            <person name="Cui Y."/>
            <person name="Zhang H."/>
            <person name="O'Toole P.W."/>
        </authorList>
    </citation>
    <scope>NUCLEOTIDE SEQUENCE [LARGE SCALE GENOMIC DNA]</scope>
    <source>
        <strain evidence="3 4">DSM 23365</strain>
    </source>
</reference>
<dbReference type="PIRSF" id="PIRSF021438">
    <property type="entry name" value="DltD"/>
    <property type="match status" value="1"/>
</dbReference>
<keyword evidence="2" id="KW-1133">Transmembrane helix</keyword>
<dbReference type="GO" id="GO:0005886">
    <property type="term" value="C:plasma membrane"/>
    <property type="evidence" value="ECO:0007669"/>
    <property type="project" value="UniProtKB-UniRule"/>
</dbReference>
<dbReference type="Proteomes" id="UP000051442">
    <property type="component" value="Unassembled WGS sequence"/>
</dbReference>
<dbReference type="InterPro" id="IPR023896">
    <property type="entry name" value="LTA_DltD"/>
</dbReference>
<feature type="transmembrane region" description="Helical" evidence="2">
    <location>
        <begin position="7"/>
        <end position="27"/>
    </location>
</feature>
<comment type="similarity">
    <text evidence="1">Belongs to the DltD family.</text>
</comment>
<dbReference type="PATRIC" id="fig|1423804.4.peg.2970"/>
<sequence length="417" mass="48260">MKKRHALWYAIGPVLIAAVVTVLLLVVPHRTPTYKQGELEKASLSMSNNVLKGQAMKTQALNNGYVPFFGSSELARLDMMHPSVLAAKYHRDYRPFLLGRAGTQSLTHYFAMQDMTAQLKNRKAVVILSPQWFTKVGQVKAAFAMYYSPLATAQWLLKARNTATDRYAAKRLLQMHTVHKSSVMHQAVWRIAHGRRLTAVQRGYLHVRLRLLQSEDRLFAKLGIKDKRARLKKSERQLPAQYSVAKLNQLAGDAGRKHTTSNRFQIDNHLYQQKLSHGRVKRLKNQQRHFDYRRSPEYGDFELLLNQFKQSNTNVLFVLPPVNDKWAKYTGLSLKMLRSTNHKIKQQLTAQGFTNVLDLSEKGNVNYFMQDTIHLGWRGWLAVDQAVKPFLTKQQAAPHYRLKNYYYSKKWQQKLIN</sequence>
<evidence type="ECO:0000256" key="1">
    <source>
        <dbReference type="PIRNR" id="PIRNR021438"/>
    </source>
</evidence>
<proteinExistence type="inferred from homology"/>
<evidence type="ECO:0000256" key="2">
    <source>
        <dbReference type="SAM" id="Phobius"/>
    </source>
</evidence>
<comment type="pathway">
    <text evidence="1">Cell wall biogenesis; lipoteichoic acid biosynthesis.</text>
</comment>